<feature type="compositionally biased region" description="Polar residues" evidence="1">
    <location>
        <begin position="67"/>
        <end position="79"/>
    </location>
</feature>
<evidence type="ECO:0000313" key="3">
    <source>
        <dbReference type="Proteomes" id="UP001604336"/>
    </source>
</evidence>
<dbReference type="InterPro" id="IPR033249">
    <property type="entry name" value="CLE_plant"/>
</dbReference>
<feature type="region of interest" description="Disordered" evidence="1">
    <location>
        <begin position="67"/>
        <end position="108"/>
    </location>
</feature>
<feature type="compositionally biased region" description="Basic and acidic residues" evidence="1">
    <location>
        <begin position="82"/>
        <end position="98"/>
    </location>
</feature>
<evidence type="ECO:0000313" key="2">
    <source>
        <dbReference type="EMBL" id="KAL2518853.1"/>
    </source>
</evidence>
<gene>
    <name evidence="2" type="ORF">Adt_15100</name>
</gene>
<dbReference type="AlphaFoldDB" id="A0ABD1U2C5"/>
<proteinExistence type="predicted"/>
<name>A0ABD1U2C5_9LAMI</name>
<organism evidence="2 3">
    <name type="scientific">Abeliophyllum distichum</name>
    <dbReference type="NCBI Taxonomy" id="126358"/>
    <lineage>
        <taxon>Eukaryota</taxon>
        <taxon>Viridiplantae</taxon>
        <taxon>Streptophyta</taxon>
        <taxon>Embryophyta</taxon>
        <taxon>Tracheophyta</taxon>
        <taxon>Spermatophyta</taxon>
        <taxon>Magnoliopsida</taxon>
        <taxon>eudicotyledons</taxon>
        <taxon>Gunneridae</taxon>
        <taxon>Pentapetalae</taxon>
        <taxon>asterids</taxon>
        <taxon>lamiids</taxon>
        <taxon>Lamiales</taxon>
        <taxon>Oleaceae</taxon>
        <taxon>Forsythieae</taxon>
        <taxon>Abeliophyllum</taxon>
    </lineage>
</organism>
<comment type="caution">
    <text evidence="2">The sequence shown here is derived from an EMBL/GenBank/DDBJ whole genome shotgun (WGS) entry which is preliminary data.</text>
</comment>
<keyword evidence="3" id="KW-1185">Reference proteome</keyword>
<dbReference type="PANTHER" id="PTHR34545">
    <property type="entry name" value="CLAVATA3/ESR (CLE)-RELATED PROTEIN 22"/>
    <property type="match status" value="1"/>
</dbReference>
<dbReference type="EMBL" id="JBFOLK010000004">
    <property type="protein sequence ID" value="KAL2518853.1"/>
    <property type="molecule type" value="Genomic_DNA"/>
</dbReference>
<dbReference type="PANTHER" id="PTHR34545:SF7">
    <property type="entry name" value="CLAVATA3_ESR (CLE)-RELATED PROTEIN 16"/>
    <property type="match status" value="1"/>
</dbReference>
<sequence>MDGEPTRRRRRKRWDYSTTRIAVSSFWLLLIFSRICLSSSEKISKTAAGSRWFPARKAGFFDTATYHTEASSPRPSQIVSPEKNENSPDKLYEEEKRLVHTGPNPLHN</sequence>
<reference evidence="3" key="1">
    <citation type="submission" date="2024-07" db="EMBL/GenBank/DDBJ databases">
        <title>Two chromosome-level genome assemblies of Korean endemic species Abeliophyllum distichum and Forsythia ovata (Oleaceae).</title>
        <authorList>
            <person name="Jang H."/>
        </authorList>
    </citation>
    <scope>NUCLEOTIDE SEQUENCE [LARGE SCALE GENOMIC DNA]</scope>
</reference>
<protein>
    <submittedName>
        <fullName evidence="2">Uncharacterized protein</fullName>
    </submittedName>
</protein>
<evidence type="ECO:0000256" key="1">
    <source>
        <dbReference type="SAM" id="MobiDB-lite"/>
    </source>
</evidence>
<dbReference type="Proteomes" id="UP001604336">
    <property type="component" value="Unassembled WGS sequence"/>
</dbReference>
<accession>A0ABD1U2C5</accession>